<gene>
    <name evidence="3 5" type="primary">symE</name>
    <name evidence="5" type="ORF">R0H02_00895</name>
</gene>
<dbReference type="GO" id="GO:0003723">
    <property type="term" value="F:RNA binding"/>
    <property type="evidence" value="ECO:0007669"/>
    <property type="project" value="UniProtKB-KW"/>
</dbReference>
<evidence type="ECO:0000313" key="5">
    <source>
        <dbReference type="EMBL" id="MDV2861020.1"/>
    </source>
</evidence>
<dbReference type="Proteomes" id="UP001286589">
    <property type="component" value="Unassembled WGS sequence"/>
</dbReference>
<dbReference type="InterPro" id="IPR020883">
    <property type="entry name" value="TypeI_TA_SymE"/>
</dbReference>
<keyword evidence="3" id="KW-0540">Nuclease</keyword>
<dbReference type="HAMAP" id="MF_01193">
    <property type="entry name" value="Endoribonucl_SymE"/>
    <property type="match status" value="1"/>
</dbReference>
<dbReference type="EMBL" id="JAWJAC010000001">
    <property type="protein sequence ID" value="MDV2861020.1"/>
    <property type="molecule type" value="Genomic_DNA"/>
</dbReference>
<accession>A0AB35RGZ9</accession>
<evidence type="ECO:0000256" key="1">
    <source>
        <dbReference type="ARBA" id="ARBA00022490"/>
    </source>
</evidence>
<evidence type="ECO:0000313" key="6">
    <source>
        <dbReference type="Proteomes" id="UP001286589"/>
    </source>
</evidence>
<dbReference type="GO" id="GO:0016788">
    <property type="term" value="F:hydrolase activity, acting on ester bonds"/>
    <property type="evidence" value="ECO:0007669"/>
    <property type="project" value="InterPro"/>
</dbReference>
<comment type="caution">
    <text evidence="5">The sequence shown here is derived from an EMBL/GenBank/DDBJ whole genome shotgun (WGS) entry which is preliminary data.</text>
</comment>
<keyword evidence="3" id="KW-0694">RNA-binding</keyword>
<evidence type="ECO:0000256" key="2">
    <source>
        <dbReference type="ARBA" id="ARBA00023125"/>
    </source>
</evidence>
<dbReference type="GO" id="GO:0005737">
    <property type="term" value="C:cytoplasm"/>
    <property type="evidence" value="ECO:0007669"/>
    <property type="project" value="UniProtKB-SubCell"/>
</dbReference>
<reference evidence="5 6" key="1">
    <citation type="submission" date="2023-10" db="EMBL/GenBank/DDBJ databases">
        <title>Phytobacter spp. The emergence of a new genus of hospital-origin enterobacteria encoding carbapenemases in Argentina.</title>
        <authorList>
            <person name="Vay C."/>
            <person name="Almuzara M."/>
            <person name="Traglia G.M."/>
            <person name="Campos J."/>
        </authorList>
    </citation>
    <scope>NUCLEOTIDE SEQUENCE [LARGE SCALE GENOMIC DNA]</scope>
    <source>
        <strain evidence="5 6">CVMA36</strain>
    </source>
</reference>
<keyword evidence="3" id="KW-0378">Hydrolase</keyword>
<comment type="similarity">
    <text evidence="3">Belongs to the SymE family.</text>
</comment>
<comment type="function">
    <text evidence="3">Involved in the degradation and recycling of damaged RNA. It is itself a target for degradation by the ATP-dependent protease Lon.</text>
</comment>
<proteinExistence type="inferred from homology"/>
<dbReference type="AlphaFoldDB" id="A0AB35RGZ9"/>
<dbReference type="GO" id="GO:0016070">
    <property type="term" value="P:RNA metabolic process"/>
    <property type="evidence" value="ECO:0007669"/>
    <property type="project" value="InterPro"/>
</dbReference>
<feature type="domain" description="Toxin SymE-like" evidence="4">
    <location>
        <begin position="20"/>
        <end position="71"/>
    </location>
</feature>
<dbReference type="EC" id="3.1.-.-" evidence="3"/>
<keyword evidence="3" id="KW-0255">Endonuclease</keyword>
<name>A0AB35RGZ9_9ENTR</name>
<dbReference type="GO" id="GO:0003677">
    <property type="term" value="F:DNA binding"/>
    <property type="evidence" value="ECO:0007669"/>
    <property type="project" value="UniProtKB-KW"/>
</dbReference>
<evidence type="ECO:0000256" key="3">
    <source>
        <dbReference type="HAMAP-Rule" id="MF_01193"/>
    </source>
</evidence>
<dbReference type="RefSeq" id="WP_229221124.1">
    <property type="nucleotide sequence ID" value="NZ_JAWJAC010000001.1"/>
</dbReference>
<dbReference type="GO" id="GO:0004521">
    <property type="term" value="F:RNA endonuclease activity"/>
    <property type="evidence" value="ECO:0007669"/>
    <property type="project" value="UniProtKB-UniRule"/>
</dbReference>
<dbReference type="Pfam" id="PF08845">
    <property type="entry name" value="SymE_toxin"/>
    <property type="match status" value="1"/>
</dbReference>
<keyword evidence="1 3" id="KW-0963">Cytoplasm</keyword>
<keyword evidence="2" id="KW-0238">DNA-binding</keyword>
<dbReference type="InterPro" id="IPR014944">
    <property type="entry name" value="Toxin_SymE-like"/>
</dbReference>
<dbReference type="NCBIfam" id="NF010128">
    <property type="entry name" value="PRK13605.1"/>
    <property type="match status" value="1"/>
</dbReference>
<comment type="subcellular location">
    <subcellularLocation>
        <location evidence="3">Cytoplasm</location>
    </subcellularLocation>
</comment>
<protein>
    <recommendedName>
        <fullName evidence="3">Endoribonuclease SymE</fullName>
        <ecNumber evidence="3">3.1.-.-</ecNumber>
    </recommendedName>
</protein>
<evidence type="ECO:0000259" key="4">
    <source>
        <dbReference type="Pfam" id="PF08845"/>
    </source>
</evidence>
<organism evidence="5 6">
    <name type="scientific">Phytobacter ursingii</name>
    <dbReference type="NCBI Taxonomy" id="1972431"/>
    <lineage>
        <taxon>Bacteria</taxon>
        <taxon>Pseudomonadati</taxon>
        <taxon>Pseudomonadota</taxon>
        <taxon>Gammaproteobacteria</taxon>
        <taxon>Enterobacterales</taxon>
        <taxon>Enterobacteriaceae</taxon>
        <taxon>Phytobacter</taxon>
    </lineage>
</organism>
<sequence length="113" mass="12382">MTTPHSIAEFTVPEVSPANNRVATVSYASRFDDHQHIPALTLKGQWLEAAGFATGAKIDIKVMEGCIVLTVKSPEPELMHSLRQVNKLSARKQKQVQEFIGVISGKTANKLRA</sequence>
<keyword evidence="6" id="KW-1185">Reference proteome</keyword>